<organism evidence="1 2">
    <name type="scientific">Streptomyces zaomyceticus</name>
    <dbReference type="NCBI Taxonomy" id="68286"/>
    <lineage>
        <taxon>Bacteria</taxon>
        <taxon>Bacillati</taxon>
        <taxon>Actinomycetota</taxon>
        <taxon>Actinomycetes</taxon>
        <taxon>Kitasatosporales</taxon>
        <taxon>Streptomycetaceae</taxon>
        <taxon>Streptomyces</taxon>
    </lineage>
</organism>
<dbReference type="Gene3D" id="1.10.10.10">
    <property type="entry name" value="Winged helix-like DNA-binding domain superfamily/Winged helix DNA-binding domain"/>
    <property type="match status" value="1"/>
</dbReference>
<dbReference type="RefSeq" id="WP_327165621.1">
    <property type="nucleotide sequence ID" value="NZ_CP108062.1"/>
</dbReference>
<reference evidence="1 2" key="1">
    <citation type="submission" date="2022-10" db="EMBL/GenBank/DDBJ databases">
        <title>The complete genomes of actinobacterial strains from the NBC collection.</title>
        <authorList>
            <person name="Joergensen T.S."/>
            <person name="Alvarez Arevalo M."/>
            <person name="Sterndorff E.B."/>
            <person name="Faurdal D."/>
            <person name="Vuksanovic O."/>
            <person name="Mourched A.-S."/>
            <person name="Charusanti P."/>
            <person name="Shaw S."/>
            <person name="Blin K."/>
            <person name="Weber T."/>
        </authorList>
    </citation>
    <scope>NUCLEOTIDE SEQUENCE [LARGE SCALE GENOMIC DNA]</scope>
    <source>
        <strain evidence="1 2">NBC_00123</strain>
    </source>
</reference>
<evidence type="ECO:0000313" key="2">
    <source>
        <dbReference type="Proteomes" id="UP001622594"/>
    </source>
</evidence>
<gene>
    <name evidence="1" type="ORF">OG814_04605</name>
</gene>
<proteinExistence type="predicted"/>
<dbReference type="Proteomes" id="UP001622594">
    <property type="component" value="Chromosome"/>
</dbReference>
<keyword evidence="2" id="KW-1185">Reference proteome</keyword>
<sequence length="148" mass="15199">MTTTAPPVNARVLALAHHAGRALLERALVRHGTTFHQSVTLRAVVAAGGTVGRDELVGDVTGSLKTDASVVRGTIDELTVAKLLEEDSAGAGRLRLSDAGREMHESTAAESAGIAARLYGGIPEEDLVVAGRVLALVTDRANAELAGA</sequence>
<evidence type="ECO:0000313" key="1">
    <source>
        <dbReference type="EMBL" id="WTR68602.1"/>
    </source>
</evidence>
<name>A0ABZ1L2G8_9ACTN</name>
<accession>A0ABZ1L2G8</accession>
<dbReference type="EMBL" id="CP108188">
    <property type="protein sequence ID" value="WTR68602.1"/>
    <property type="molecule type" value="Genomic_DNA"/>
</dbReference>
<dbReference type="InterPro" id="IPR036390">
    <property type="entry name" value="WH_DNA-bd_sf"/>
</dbReference>
<protein>
    <submittedName>
        <fullName evidence="1">MarR family transcriptional regulator</fullName>
    </submittedName>
</protein>
<dbReference type="SUPFAM" id="SSF46785">
    <property type="entry name" value="Winged helix' DNA-binding domain"/>
    <property type="match status" value="1"/>
</dbReference>
<dbReference type="InterPro" id="IPR036388">
    <property type="entry name" value="WH-like_DNA-bd_sf"/>
</dbReference>